<name>M7MDE4_9FLAO</name>
<dbReference type="Proteomes" id="UP000012024">
    <property type="component" value="Unassembled WGS sequence"/>
</dbReference>
<gene>
    <name evidence="2" type="ORF">D778_00892</name>
    <name evidence="3" type="ORF">DHV22_06225</name>
</gene>
<keyword evidence="2" id="KW-0808">Transferase</keyword>
<reference evidence="2 4" key="1">
    <citation type="submission" date="2012-12" db="EMBL/GenBank/DDBJ databases">
        <title>Genome assembly of Formosa sp. AK20.</title>
        <authorList>
            <person name="Kumar R."/>
            <person name="Khatri I."/>
            <person name="Vaidya B."/>
            <person name="Subramanian S."/>
            <person name="Pinnaka A."/>
        </authorList>
    </citation>
    <scope>NUCLEOTIDE SEQUENCE [LARGE SCALE GENOMIC DNA]</scope>
    <source>
        <strain evidence="2 4">AK20</strain>
    </source>
</reference>
<dbReference type="AlphaFoldDB" id="M7MDE4"/>
<dbReference type="RefSeq" id="WP_007650840.1">
    <property type="nucleotide sequence ID" value="NZ_ANLA01000019.1"/>
</dbReference>
<evidence type="ECO:0000259" key="1">
    <source>
        <dbReference type="PROSITE" id="PS51186"/>
    </source>
</evidence>
<reference evidence="3 5" key="2">
    <citation type="journal article" date="2018" name="Nat. Biotechnol.">
        <title>A standardized bacterial taxonomy based on genome phylogeny substantially revises the tree of life.</title>
        <authorList>
            <person name="Parks D.H."/>
            <person name="Chuvochina M."/>
            <person name="Waite D.W."/>
            <person name="Rinke C."/>
            <person name="Skarshewski A."/>
            <person name="Chaumeil P.A."/>
            <person name="Hugenholtz P."/>
        </authorList>
    </citation>
    <scope>NUCLEOTIDE SEQUENCE [LARGE SCALE GENOMIC DNA]</scope>
    <source>
        <strain evidence="3">UBA10227</strain>
    </source>
</reference>
<dbReference type="SUPFAM" id="SSF55729">
    <property type="entry name" value="Acyl-CoA N-acyltransferases (Nat)"/>
    <property type="match status" value="1"/>
</dbReference>
<dbReference type="eggNOG" id="COG1670">
    <property type="taxonomic scope" value="Bacteria"/>
</dbReference>
<dbReference type="OrthoDB" id="893030at2"/>
<dbReference type="GO" id="GO:0016747">
    <property type="term" value="F:acyltransferase activity, transferring groups other than amino-acyl groups"/>
    <property type="evidence" value="ECO:0007669"/>
    <property type="project" value="InterPro"/>
</dbReference>
<accession>M7MDE4</accession>
<dbReference type="PROSITE" id="PS51186">
    <property type="entry name" value="GNAT"/>
    <property type="match status" value="1"/>
</dbReference>
<dbReference type="EMBL" id="ANLA01000019">
    <property type="protein sequence ID" value="EMQ94177.1"/>
    <property type="molecule type" value="Genomic_DNA"/>
</dbReference>
<dbReference type="Proteomes" id="UP000263268">
    <property type="component" value="Unassembled WGS sequence"/>
</dbReference>
<dbReference type="InterPro" id="IPR016181">
    <property type="entry name" value="Acyl_CoA_acyltransferase"/>
</dbReference>
<organism evidence="2 4">
    <name type="scientific">Xanthomarina gelatinilytica</name>
    <dbReference type="NCBI Taxonomy" id="1137281"/>
    <lineage>
        <taxon>Bacteria</taxon>
        <taxon>Pseudomonadati</taxon>
        <taxon>Bacteroidota</taxon>
        <taxon>Flavobacteriia</taxon>
        <taxon>Flavobacteriales</taxon>
        <taxon>Flavobacteriaceae</taxon>
        <taxon>Xanthomarina</taxon>
    </lineage>
</organism>
<proteinExistence type="predicted"/>
<dbReference type="InterPro" id="IPR000182">
    <property type="entry name" value="GNAT_dom"/>
</dbReference>
<evidence type="ECO:0000313" key="3">
    <source>
        <dbReference type="EMBL" id="HCY81217.1"/>
    </source>
</evidence>
<evidence type="ECO:0000313" key="5">
    <source>
        <dbReference type="Proteomes" id="UP000263268"/>
    </source>
</evidence>
<dbReference type="PANTHER" id="PTHR43415:SF3">
    <property type="entry name" value="GNAT-FAMILY ACETYLTRANSFERASE"/>
    <property type="match status" value="1"/>
</dbReference>
<comment type="caution">
    <text evidence="2">The sequence shown here is derived from an EMBL/GenBank/DDBJ whole genome shotgun (WGS) entry which is preliminary data.</text>
</comment>
<dbReference type="GeneID" id="98642169"/>
<dbReference type="PANTHER" id="PTHR43415">
    <property type="entry name" value="SPERMIDINE N(1)-ACETYLTRANSFERASE"/>
    <property type="match status" value="1"/>
</dbReference>
<dbReference type="STRING" id="1137281.D778_00892"/>
<evidence type="ECO:0000313" key="4">
    <source>
        <dbReference type="Proteomes" id="UP000012024"/>
    </source>
</evidence>
<dbReference type="PATRIC" id="fig|1137281.3.peg.2324"/>
<dbReference type="EMBL" id="DPRK01000104">
    <property type="protein sequence ID" value="HCY81217.1"/>
    <property type="molecule type" value="Genomic_DNA"/>
</dbReference>
<keyword evidence="4" id="KW-1185">Reference proteome</keyword>
<feature type="domain" description="N-acetyltransferase" evidence="1">
    <location>
        <begin position="9"/>
        <end position="170"/>
    </location>
</feature>
<dbReference type="Gene3D" id="3.40.630.30">
    <property type="match status" value="1"/>
</dbReference>
<evidence type="ECO:0000313" key="2">
    <source>
        <dbReference type="EMBL" id="EMQ94177.1"/>
    </source>
</evidence>
<protein>
    <submittedName>
        <fullName evidence="2 3">Acetyltransferase</fullName>
    </submittedName>
</protein>
<dbReference type="Pfam" id="PF13302">
    <property type="entry name" value="Acetyltransf_3"/>
    <property type="match status" value="1"/>
</dbReference>
<sequence>MLTLKGKDIYLRALEPEDLDFVHAIENHESVWEISNTQTPYSRFLIKQYLENAHKDIFEVKQLRLVISNYNDIALGMIDLFDFDFKNSRAGVGILIKETSERQKGVGNEALGLLIKYCNTHLNLHQLYCNISEDNQASLNLFSKHGFEIIGLKKDWNLVNGSYKNEYLLQRIN</sequence>